<protein>
    <submittedName>
        <fullName evidence="2">Acetyl-CoA carboxylase biotin carboxyl carrier protein subunit</fullName>
    </submittedName>
</protein>
<dbReference type="Gene3D" id="2.40.50.100">
    <property type="match status" value="1"/>
</dbReference>
<accession>A0A437MD61</accession>
<evidence type="ECO:0000313" key="2">
    <source>
        <dbReference type="EMBL" id="RVT95589.1"/>
    </source>
</evidence>
<dbReference type="Proteomes" id="UP000282957">
    <property type="component" value="Unassembled WGS sequence"/>
</dbReference>
<dbReference type="OrthoDB" id="7282653at2"/>
<dbReference type="EMBL" id="SACL01000005">
    <property type="protein sequence ID" value="RVT95589.1"/>
    <property type="molecule type" value="Genomic_DNA"/>
</dbReference>
<keyword evidence="3" id="KW-1185">Reference proteome</keyword>
<dbReference type="Pfam" id="PF00364">
    <property type="entry name" value="Biotin_lipoyl"/>
    <property type="match status" value="1"/>
</dbReference>
<dbReference type="InterPro" id="IPR000089">
    <property type="entry name" value="Biotin_lipoyl"/>
</dbReference>
<sequence length="117" mass="11481">MILSPSQIAELTALMRAHGVDTLEISEGADSIRLVAAAGAAAAPAAPATAKATAPGVGTFAPLACPGQAVQPGQVLGTIDAGLVRRPVTAPCAGTILRLLAEPGSLAGFGTPLFEIN</sequence>
<dbReference type="AlphaFoldDB" id="A0A437MD61"/>
<comment type="caution">
    <text evidence="2">The sequence shown here is derived from an EMBL/GenBank/DDBJ whole genome shotgun (WGS) entry which is preliminary data.</text>
</comment>
<evidence type="ECO:0000259" key="1">
    <source>
        <dbReference type="Pfam" id="PF00364"/>
    </source>
</evidence>
<organism evidence="2 3">
    <name type="scientific">Rhodovarius crocodyli</name>
    <dbReference type="NCBI Taxonomy" id="1979269"/>
    <lineage>
        <taxon>Bacteria</taxon>
        <taxon>Pseudomonadati</taxon>
        <taxon>Pseudomonadota</taxon>
        <taxon>Alphaproteobacteria</taxon>
        <taxon>Acetobacterales</taxon>
        <taxon>Roseomonadaceae</taxon>
        <taxon>Rhodovarius</taxon>
    </lineage>
</organism>
<dbReference type="RefSeq" id="WP_127788447.1">
    <property type="nucleotide sequence ID" value="NZ_SACL01000005.1"/>
</dbReference>
<gene>
    <name evidence="2" type="ORF">EOD42_15400</name>
</gene>
<dbReference type="InterPro" id="IPR011053">
    <property type="entry name" value="Single_hybrid_motif"/>
</dbReference>
<proteinExistence type="predicted"/>
<feature type="domain" description="Lipoyl-binding" evidence="1">
    <location>
        <begin position="56"/>
        <end position="116"/>
    </location>
</feature>
<reference evidence="2 3" key="1">
    <citation type="submission" date="2019-01" db="EMBL/GenBank/DDBJ databases">
        <authorList>
            <person name="Chen W.-M."/>
        </authorList>
    </citation>
    <scope>NUCLEOTIDE SEQUENCE [LARGE SCALE GENOMIC DNA]</scope>
    <source>
        <strain evidence="2 3">CCP-6</strain>
    </source>
</reference>
<dbReference type="CDD" id="cd06850">
    <property type="entry name" value="biotinyl_domain"/>
    <property type="match status" value="1"/>
</dbReference>
<evidence type="ECO:0000313" key="3">
    <source>
        <dbReference type="Proteomes" id="UP000282957"/>
    </source>
</evidence>
<dbReference type="SUPFAM" id="SSF51230">
    <property type="entry name" value="Single hybrid motif"/>
    <property type="match status" value="1"/>
</dbReference>
<name>A0A437MD61_9PROT</name>